<name>A0ACB9HBY7_CICIN</name>
<accession>A0ACB9HBY7</accession>
<comment type="caution">
    <text evidence="1">The sequence shown here is derived from an EMBL/GenBank/DDBJ whole genome shotgun (WGS) entry which is preliminary data.</text>
</comment>
<sequence>MAASAKTLKCEGLKTIEDDWTIVLQKRTNQKRKFPKLKTSKQQQQQTEWAPTDLETTPEKELQLMHKIQISIQKLEKSEFFITFLDQIHTPEASHHFNNFTQSKHKLKMVIYGIGSIESFESPRLQLSLAILMKRNLDWIGEMEIFDPIISLTESKVMEELGCRVLSVNEQGRREAVDPILFFMPHCEVELYDNLLKTNWRHDLLNKIILLGNSFEKYEHHRLVSKNRDLDDSRKHLLAIRPFTKEFEIHTVSDDYFRAFHGSSWHFFSVDSDTDLQLTC</sequence>
<dbReference type="EMBL" id="CM042009">
    <property type="protein sequence ID" value="KAI3792843.1"/>
    <property type="molecule type" value="Genomic_DNA"/>
</dbReference>
<evidence type="ECO:0000313" key="2">
    <source>
        <dbReference type="Proteomes" id="UP001055811"/>
    </source>
</evidence>
<dbReference type="Proteomes" id="UP001055811">
    <property type="component" value="Linkage Group LG01"/>
</dbReference>
<reference evidence="1 2" key="2">
    <citation type="journal article" date="2022" name="Mol. Ecol. Resour.">
        <title>The genomes of chicory, endive, great burdock and yacon provide insights into Asteraceae paleo-polyploidization history and plant inulin production.</title>
        <authorList>
            <person name="Fan W."/>
            <person name="Wang S."/>
            <person name="Wang H."/>
            <person name="Wang A."/>
            <person name="Jiang F."/>
            <person name="Liu H."/>
            <person name="Zhao H."/>
            <person name="Xu D."/>
            <person name="Zhang Y."/>
        </authorList>
    </citation>
    <scope>NUCLEOTIDE SEQUENCE [LARGE SCALE GENOMIC DNA]</scope>
    <source>
        <strain evidence="2">cv. Punajuju</strain>
        <tissue evidence="1">Leaves</tissue>
    </source>
</reference>
<evidence type="ECO:0000313" key="1">
    <source>
        <dbReference type="EMBL" id="KAI3792843.1"/>
    </source>
</evidence>
<protein>
    <submittedName>
        <fullName evidence="1">Uncharacterized protein</fullName>
    </submittedName>
</protein>
<keyword evidence="2" id="KW-1185">Reference proteome</keyword>
<organism evidence="1 2">
    <name type="scientific">Cichorium intybus</name>
    <name type="common">Chicory</name>
    <dbReference type="NCBI Taxonomy" id="13427"/>
    <lineage>
        <taxon>Eukaryota</taxon>
        <taxon>Viridiplantae</taxon>
        <taxon>Streptophyta</taxon>
        <taxon>Embryophyta</taxon>
        <taxon>Tracheophyta</taxon>
        <taxon>Spermatophyta</taxon>
        <taxon>Magnoliopsida</taxon>
        <taxon>eudicotyledons</taxon>
        <taxon>Gunneridae</taxon>
        <taxon>Pentapetalae</taxon>
        <taxon>asterids</taxon>
        <taxon>campanulids</taxon>
        <taxon>Asterales</taxon>
        <taxon>Asteraceae</taxon>
        <taxon>Cichorioideae</taxon>
        <taxon>Cichorieae</taxon>
        <taxon>Cichoriinae</taxon>
        <taxon>Cichorium</taxon>
    </lineage>
</organism>
<proteinExistence type="predicted"/>
<reference evidence="2" key="1">
    <citation type="journal article" date="2022" name="Mol. Ecol. Resour.">
        <title>The genomes of chicory, endive, great burdock and yacon provide insights into Asteraceae palaeo-polyploidization history and plant inulin production.</title>
        <authorList>
            <person name="Fan W."/>
            <person name="Wang S."/>
            <person name="Wang H."/>
            <person name="Wang A."/>
            <person name="Jiang F."/>
            <person name="Liu H."/>
            <person name="Zhao H."/>
            <person name="Xu D."/>
            <person name="Zhang Y."/>
        </authorList>
    </citation>
    <scope>NUCLEOTIDE SEQUENCE [LARGE SCALE GENOMIC DNA]</scope>
    <source>
        <strain evidence="2">cv. Punajuju</strain>
    </source>
</reference>
<gene>
    <name evidence="1" type="ORF">L2E82_06734</name>
</gene>